<evidence type="ECO:0000259" key="10">
    <source>
        <dbReference type="Pfam" id="PF14703"/>
    </source>
</evidence>
<dbReference type="GO" id="GO:0005886">
    <property type="term" value="C:plasma membrane"/>
    <property type="evidence" value="ECO:0007669"/>
    <property type="project" value="TreeGrafter"/>
</dbReference>
<proteinExistence type="inferred from homology"/>
<keyword evidence="6 7" id="KW-0472">Membrane</keyword>
<dbReference type="InterPro" id="IPR045122">
    <property type="entry name" value="Csc1-like"/>
</dbReference>
<name>A0AAN8JRF4_PATCE</name>
<dbReference type="InterPro" id="IPR003864">
    <property type="entry name" value="CSC1/OSCA1-like_7TM"/>
</dbReference>
<dbReference type="InterPro" id="IPR027815">
    <property type="entry name" value="CSC1/OSCA1-like_cyt"/>
</dbReference>
<evidence type="ECO:0000313" key="12">
    <source>
        <dbReference type="Proteomes" id="UP001347796"/>
    </source>
</evidence>
<feature type="transmembrane region" description="Helical" evidence="7">
    <location>
        <begin position="429"/>
        <end position="453"/>
    </location>
</feature>
<evidence type="ECO:0000256" key="5">
    <source>
        <dbReference type="ARBA" id="ARBA00022989"/>
    </source>
</evidence>
<organism evidence="11 12">
    <name type="scientific">Patella caerulea</name>
    <name type="common">Rayed Mediterranean limpet</name>
    <dbReference type="NCBI Taxonomy" id="87958"/>
    <lineage>
        <taxon>Eukaryota</taxon>
        <taxon>Metazoa</taxon>
        <taxon>Spiralia</taxon>
        <taxon>Lophotrochozoa</taxon>
        <taxon>Mollusca</taxon>
        <taxon>Gastropoda</taxon>
        <taxon>Patellogastropoda</taxon>
        <taxon>Patelloidea</taxon>
        <taxon>Patellidae</taxon>
        <taxon>Patella</taxon>
    </lineage>
</organism>
<gene>
    <name evidence="11" type="ORF">SNE40_010997</name>
</gene>
<evidence type="ECO:0000313" key="11">
    <source>
        <dbReference type="EMBL" id="KAK6183527.1"/>
    </source>
</evidence>
<sequence>MSGIFPTVGPSKPFDSEVCNTRISNTNNHTETETLVLFPKYAGIPFNLVVNVVVFLILLILFTILRRLAWDYGRLALVSRAEENAPVTGSENQYNVWTSLFYGDNDKRNLHGSQESFDTSLHKQDKNLLSWIPAFYRVRDSDILHKCGRDAIQYLSFQRYLIIYVAIICVLSICVILPVNFQGNILGNATEFSHTTIGNVPTNSPLQWVHAVFSVIYLLIVVFIVRHFHVNLEFEEDEQVSRTLFISNIPKDRCFQNQLKEHFHEAYPEVSVDDIQFAYNITKLVQLDKKRERAAEAKLHSTNELSTSGTRPLMRPYPCGHLCGCDCCGCKQVDAMDYYTEKEERLTKQCEQEKVHAYQDPIGIAFVTFQSEVMAEKVRTDFRANCKGTHNPQTSGKYLELAVQDWEVKFAPAPDNVYWENLATPAWKWWLKAIIINSLLFILLFFLTTPVMLMNVMDSFDYTSKLDELHSPLLVQFLPTILLWTFSALLPNIVYYSDQYIGHWTKTGEHHVVMRKTFIFLLLMVLILPSLGLTSAKALFEWFVIEKGKSIRWQCMFLAGNGAFFVNYVITSAFIGSGLELIRFSELFTYTIRLMWARSAAERSAVRKSVLWDFQYGCQYAWMLCVFAITVSYSILCPLIVPFGLVYMIFKHIVDRYNIYFAYKASRINKHIHASAVNYVIISVILLQFTIVFFTVLRAANGLQEPVVLFSSVALFVTLIVLVGRICFGWFKHLSPSTYKQFGDREDSGNVVETGQKPFVANVLLDKPDQNNTAEEPRSASASYGAVGVSNASASINYDEAVSDES</sequence>
<dbReference type="PANTHER" id="PTHR13018:SF5">
    <property type="entry name" value="RE44586P"/>
    <property type="match status" value="1"/>
</dbReference>
<evidence type="ECO:0000256" key="4">
    <source>
        <dbReference type="ARBA" id="ARBA00022692"/>
    </source>
</evidence>
<comment type="similarity">
    <text evidence="2">Belongs to the CSC1 (TC 1.A.17) family.</text>
</comment>
<comment type="subcellular location">
    <subcellularLocation>
        <location evidence="1">Membrane</location>
        <topology evidence="1">Multi-pass membrane protein</topology>
    </subcellularLocation>
</comment>
<dbReference type="Proteomes" id="UP001347796">
    <property type="component" value="Unassembled WGS sequence"/>
</dbReference>
<keyword evidence="5 7" id="KW-1133">Transmembrane helix</keyword>
<feature type="domain" description="CSC1/OSCA1-like 7TM region" evidence="8">
    <location>
        <begin position="433"/>
        <end position="692"/>
    </location>
</feature>
<evidence type="ECO:0000259" key="9">
    <source>
        <dbReference type="Pfam" id="PF13967"/>
    </source>
</evidence>
<evidence type="ECO:0000256" key="3">
    <source>
        <dbReference type="ARBA" id="ARBA00022448"/>
    </source>
</evidence>
<feature type="transmembrane region" description="Helical" evidence="7">
    <location>
        <begin position="517"/>
        <end position="539"/>
    </location>
</feature>
<feature type="domain" description="CSC1/OSCA1-like cytosolic" evidence="10">
    <location>
        <begin position="241"/>
        <end position="421"/>
    </location>
</feature>
<dbReference type="EMBL" id="JAZGQO010000007">
    <property type="protein sequence ID" value="KAK6183527.1"/>
    <property type="molecule type" value="Genomic_DNA"/>
</dbReference>
<feature type="transmembrane region" description="Helical" evidence="7">
    <location>
        <begin position="208"/>
        <end position="225"/>
    </location>
</feature>
<keyword evidence="4 7" id="KW-0812">Transmembrane</keyword>
<dbReference type="PANTHER" id="PTHR13018">
    <property type="entry name" value="PROBABLE MEMBRANE PROTEIN DUF221-RELATED"/>
    <property type="match status" value="1"/>
</dbReference>
<dbReference type="AlphaFoldDB" id="A0AAN8JRF4"/>
<keyword evidence="3" id="KW-0813">Transport</keyword>
<feature type="domain" description="CSC1/OSCA1-like N-terminal transmembrane" evidence="9">
    <location>
        <begin position="47"/>
        <end position="225"/>
    </location>
</feature>
<keyword evidence="12" id="KW-1185">Reference proteome</keyword>
<feature type="transmembrane region" description="Helical" evidence="7">
    <location>
        <begin position="473"/>
        <end position="496"/>
    </location>
</feature>
<evidence type="ECO:0000256" key="7">
    <source>
        <dbReference type="SAM" id="Phobius"/>
    </source>
</evidence>
<reference evidence="11 12" key="1">
    <citation type="submission" date="2024-01" db="EMBL/GenBank/DDBJ databases">
        <title>The genome of the rayed Mediterranean limpet Patella caerulea (Linnaeus, 1758).</title>
        <authorList>
            <person name="Anh-Thu Weber A."/>
            <person name="Halstead-Nussloch G."/>
        </authorList>
    </citation>
    <scope>NUCLEOTIDE SEQUENCE [LARGE SCALE GENOMIC DNA]</scope>
    <source>
        <strain evidence="11">AATW-2023a</strain>
        <tissue evidence="11">Whole specimen</tissue>
    </source>
</reference>
<comment type="caution">
    <text evidence="11">The sequence shown here is derived from an EMBL/GenBank/DDBJ whole genome shotgun (WGS) entry which is preliminary data.</text>
</comment>
<evidence type="ECO:0008006" key="13">
    <source>
        <dbReference type="Google" id="ProtNLM"/>
    </source>
</evidence>
<dbReference type="InterPro" id="IPR032880">
    <property type="entry name" value="CSC1/OSCA1-like_N"/>
</dbReference>
<dbReference type="GO" id="GO:0005227">
    <property type="term" value="F:calcium-activated cation channel activity"/>
    <property type="evidence" value="ECO:0007669"/>
    <property type="project" value="InterPro"/>
</dbReference>
<feature type="transmembrane region" description="Helical" evidence="7">
    <location>
        <begin position="44"/>
        <end position="65"/>
    </location>
</feature>
<feature type="transmembrane region" description="Helical" evidence="7">
    <location>
        <begin position="709"/>
        <end position="731"/>
    </location>
</feature>
<evidence type="ECO:0000256" key="6">
    <source>
        <dbReference type="ARBA" id="ARBA00023136"/>
    </source>
</evidence>
<dbReference type="Pfam" id="PF02714">
    <property type="entry name" value="RSN1_7TM"/>
    <property type="match status" value="1"/>
</dbReference>
<evidence type="ECO:0000259" key="8">
    <source>
        <dbReference type="Pfam" id="PF02714"/>
    </source>
</evidence>
<feature type="transmembrane region" description="Helical" evidence="7">
    <location>
        <begin position="676"/>
        <end position="697"/>
    </location>
</feature>
<feature type="transmembrane region" description="Helical" evidence="7">
    <location>
        <begin position="161"/>
        <end position="181"/>
    </location>
</feature>
<evidence type="ECO:0000256" key="1">
    <source>
        <dbReference type="ARBA" id="ARBA00004141"/>
    </source>
</evidence>
<dbReference type="Pfam" id="PF14703">
    <property type="entry name" value="PHM7_cyt"/>
    <property type="match status" value="1"/>
</dbReference>
<accession>A0AAN8JRF4</accession>
<dbReference type="Pfam" id="PF13967">
    <property type="entry name" value="RSN1_TM"/>
    <property type="match status" value="1"/>
</dbReference>
<feature type="transmembrane region" description="Helical" evidence="7">
    <location>
        <begin position="621"/>
        <end position="650"/>
    </location>
</feature>
<protein>
    <recommendedName>
        <fullName evidence="13">CSC1-like protein 2</fullName>
    </recommendedName>
</protein>
<evidence type="ECO:0000256" key="2">
    <source>
        <dbReference type="ARBA" id="ARBA00007779"/>
    </source>
</evidence>